<dbReference type="Proteomes" id="UP000620075">
    <property type="component" value="Unassembled WGS sequence"/>
</dbReference>
<keyword evidence="4 10" id="KW-0813">Transport</keyword>
<dbReference type="Pfam" id="PF00231">
    <property type="entry name" value="ATP-synt"/>
    <property type="match status" value="1"/>
</dbReference>
<dbReference type="HAMAP" id="MF_00815">
    <property type="entry name" value="ATP_synth_gamma_bact"/>
    <property type="match status" value="1"/>
</dbReference>
<dbReference type="SUPFAM" id="SSF52943">
    <property type="entry name" value="ATP synthase (F1-ATPase), gamma subunit"/>
    <property type="match status" value="1"/>
</dbReference>
<evidence type="ECO:0000256" key="5">
    <source>
        <dbReference type="ARBA" id="ARBA00022781"/>
    </source>
</evidence>
<dbReference type="RefSeq" id="WP_338180744.1">
    <property type="nucleotide sequence ID" value="NZ_JAEKNQ010000045.1"/>
</dbReference>
<dbReference type="GO" id="GO:0042777">
    <property type="term" value="P:proton motive force-driven plasma membrane ATP synthesis"/>
    <property type="evidence" value="ECO:0007669"/>
    <property type="project" value="UniProtKB-UniRule"/>
</dbReference>
<comment type="subcellular location">
    <subcellularLocation>
        <location evidence="10">Cell membrane</location>
        <topology evidence="10">Peripheral membrane protein</topology>
    </subcellularLocation>
    <subcellularLocation>
        <location evidence="2">Membrane</location>
        <topology evidence="2">Peripheral membrane protein</topology>
    </subcellularLocation>
</comment>
<keyword evidence="5 10" id="KW-0375">Hydrogen ion transport</keyword>
<keyword evidence="7 10" id="KW-0472">Membrane</keyword>
<comment type="subunit">
    <text evidence="10">F-type ATPases have 2 components, CF(1) - the catalytic core - and CF(0) - the membrane proton channel. CF(1) has five subunits: alpha(3), beta(3), gamma(1), delta(1), epsilon(1). CF(0) has three main subunits: a, b and c.</text>
</comment>
<keyword evidence="8 10" id="KW-0139">CF(1)</keyword>
<dbReference type="InterPro" id="IPR035968">
    <property type="entry name" value="ATP_synth_F1_ATPase_gsu"/>
</dbReference>
<dbReference type="PRINTS" id="PR00126">
    <property type="entry name" value="ATPASEGAMMA"/>
</dbReference>
<dbReference type="PROSITE" id="PS00153">
    <property type="entry name" value="ATPASE_GAMMA"/>
    <property type="match status" value="1"/>
</dbReference>
<evidence type="ECO:0000256" key="4">
    <source>
        <dbReference type="ARBA" id="ARBA00022448"/>
    </source>
</evidence>
<evidence type="ECO:0000256" key="3">
    <source>
        <dbReference type="ARBA" id="ARBA00007681"/>
    </source>
</evidence>
<evidence type="ECO:0000256" key="9">
    <source>
        <dbReference type="ARBA" id="ARBA00023310"/>
    </source>
</evidence>
<comment type="similarity">
    <text evidence="3 10">Belongs to the ATPase gamma chain family.</text>
</comment>
<proteinExistence type="inferred from homology"/>
<dbReference type="GO" id="GO:0046933">
    <property type="term" value="F:proton-transporting ATP synthase activity, rotational mechanism"/>
    <property type="evidence" value="ECO:0007669"/>
    <property type="project" value="UniProtKB-UniRule"/>
</dbReference>
<dbReference type="CDD" id="cd12151">
    <property type="entry name" value="F1-ATPase_gamma"/>
    <property type="match status" value="1"/>
</dbReference>
<accession>A0A934NE68</accession>
<dbReference type="PANTHER" id="PTHR11693">
    <property type="entry name" value="ATP SYNTHASE GAMMA CHAIN"/>
    <property type="match status" value="1"/>
</dbReference>
<evidence type="ECO:0000256" key="2">
    <source>
        <dbReference type="ARBA" id="ARBA00004170"/>
    </source>
</evidence>
<dbReference type="InterPro" id="IPR023632">
    <property type="entry name" value="ATP_synth_F1_gsu_CS"/>
</dbReference>
<keyword evidence="6 10" id="KW-0406">Ion transport</keyword>
<sequence length="294" mass="32865">MASLRDIRRRIKSRQNMQKITKALQVVSATKLRRAQQAVERTRPYAAKMLEVLQTTTEHASEYRHPFLDRREGDNRLYIVITSDRGLAGGLNSNVMRAVNRHLRENTAGDASFVTIGRKGRDLLLRMRRDVVAEVSGLPDRAPIGEVLPAVSAALDEYRQGNVDQIYLVYSHFASTMRQEPTVRRLVTVELPEREGREGDEHRLSGDYIYEPDPESVLDALLPRYVETQVYQALLENQASEHAARMVAMQSATNAAGDLIKSLTLTANKVRQATITAELMDIVGGAEALRAATA</sequence>
<gene>
    <name evidence="10 11" type="primary">atpG</name>
    <name evidence="11" type="ORF">JF888_12180</name>
</gene>
<keyword evidence="9 10" id="KW-0066">ATP synthesis</keyword>
<evidence type="ECO:0000256" key="10">
    <source>
        <dbReference type="HAMAP-Rule" id="MF_00815"/>
    </source>
</evidence>
<name>A0A934NE68_9BACT</name>
<evidence type="ECO:0000256" key="8">
    <source>
        <dbReference type="ARBA" id="ARBA00023196"/>
    </source>
</evidence>
<keyword evidence="10" id="KW-1003">Cell membrane</keyword>
<evidence type="ECO:0000313" key="11">
    <source>
        <dbReference type="EMBL" id="MBJ7603933.1"/>
    </source>
</evidence>
<comment type="caution">
    <text evidence="11">The sequence shown here is derived from an EMBL/GenBank/DDBJ whole genome shotgun (WGS) entry which is preliminary data.</text>
</comment>
<evidence type="ECO:0000256" key="7">
    <source>
        <dbReference type="ARBA" id="ARBA00023136"/>
    </source>
</evidence>
<dbReference type="EMBL" id="JAEKNQ010000045">
    <property type="protein sequence ID" value="MBJ7603933.1"/>
    <property type="molecule type" value="Genomic_DNA"/>
</dbReference>
<dbReference type="GO" id="GO:0005524">
    <property type="term" value="F:ATP binding"/>
    <property type="evidence" value="ECO:0007669"/>
    <property type="project" value="UniProtKB-UniRule"/>
</dbReference>
<dbReference type="GO" id="GO:0005886">
    <property type="term" value="C:plasma membrane"/>
    <property type="evidence" value="ECO:0007669"/>
    <property type="project" value="UniProtKB-SubCell"/>
</dbReference>
<dbReference type="NCBIfam" id="TIGR01146">
    <property type="entry name" value="ATPsyn_F1gamma"/>
    <property type="match status" value="1"/>
</dbReference>
<organism evidence="11 12">
    <name type="scientific">Candidatus Dormiibacter inghamiae</name>
    <dbReference type="NCBI Taxonomy" id="3127013"/>
    <lineage>
        <taxon>Bacteria</taxon>
        <taxon>Bacillati</taxon>
        <taxon>Candidatus Dormiibacterota</taxon>
        <taxon>Candidatus Dormibacteria</taxon>
        <taxon>Candidatus Dormibacterales</taxon>
        <taxon>Candidatus Dormibacteraceae</taxon>
        <taxon>Candidatus Dormiibacter</taxon>
    </lineage>
</organism>
<reference evidence="11 12" key="1">
    <citation type="submission" date="2020-10" db="EMBL/GenBank/DDBJ databases">
        <title>Ca. Dormibacterota MAGs.</title>
        <authorList>
            <person name="Montgomery K."/>
        </authorList>
    </citation>
    <scope>NUCLEOTIDE SEQUENCE [LARGE SCALE GENOMIC DNA]</scope>
    <source>
        <strain evidence="11">SC8811_S16_3</strain>
    </source>
</reference>
<evidence type="ECO:0000256" key="6">
    <source>
        <dbReference type="ARBA" id="ARBA00023065"/>
    </source>
</evidence>
<dbReference type="Gene3D" id="3.40.1380.10">
    <property type="match status" value="1"/>
</dbReference>
<dbReference type="Gene3D" id="1.10.287.80">
    <property type="entry name" value="ATP synthase, gamma subunit, helix hairpin domain"/>
    <property type="match status" value="1"/>
</dbReference>
<dbReference type="GO" id="GO:0045259">
    <property type="term" value="C:proton-transporting ATP synthase complex"/>
    <property type="evidence" value="ECO:0007669"/>
    <property type="project" value="UniProtKB-KW"/>
</dbReference>
<dbReference type="AlphaFoldDB" id="A0A934NE68"/>
<dbReference type="InterPro" id="IPR000131">
    <property type="entry name" value="ATP_synth_F1_gsu"/>
</dbReference>
<protein>
    <recommendedName>
        <fullName evidence="10">ATP synthase gamma chain</fullName>
    </recommendedName>
    <alternativeName>
        <fullName evidence="10">ATP synthase F1 sector gamma subunit</fullName>
    </alternativeName>
    <alternativeName>
        <fullName evidence="10">F-ATPase gamma subunit</fullName>
    </alternativeName>
</protein>
<comment type="function">
    <text evidence="1 10">Produces ATP from ADP in the presence of a proton gradient across the membrane. The gamma chain is believed to be important in regulating ATPase activity and the flow of protons through the CF(0) complex.</text>
</comment>
<evidence type="ECO:0000256" key="1">
    <source>
        <dbReference type="ARBA" id="ARBA00003456"/>
    </source>
</evidence>
<evidence type="ECO:0000313" key="12">
    <source>
        <dbReference type="Proteomes" id="UP000620075"/>
    </source>
</evidence>
<dbReference type="PANTHER" id="PTHR11693:SF22">
    <property type="entry name" value="ATP SYNTHASE SUBUNIT GAMMA, MITOCHONDRIAL"/>
    <property type="match status" value="1"/>
</dbReference>